<dbReference type="KEGG" id="lak:106162738"/>
<feature type="domain" description="Fibronectin type-III" evidence="3">
    <location>
        <begin position="242"/>
        <end position="330"/>
    </location>
</feature>
<feature type="region of interest" description="Disordered" evidence="2">
    <location>
        <begin position="165"/>
        <end position="189"/>
    </location>
</feature>
<feature type="domain" description="Fibronectin type-III" evidence="3">
    <location>
        <begin position="409"/>
        <end position="508"/>
    </location>
</feature>
<evidence type="ECO:0000313" key="4">
    <source>
        <dbReference type="Proteomes" id="UP000085678"/>
    </source>
</evidence>
<keyword evidence="1" id="KW-0677">Repeat</keyword>
<evidence type="ECO:0000313" key="5">
    <source>
        <dbReference type="RefSeq" id="XP_013395595.1"/>
    </source>
</evidence>
<dbReference type="InterPro" id="IPR003961">
    <property type="entry name" value="FN3_dom"/>
</dbReference>
<dbReference type="PANTHER" id="PTHR46708:SF2">
    <property type="entry name" value="FIBRONECTIN TYPE-III DOMAIN-CONTAINING PROTEIN"/>
    <property type="match status" value="1"/>
</dbReference>
<dbReference type="InterPro" id="IPR013783">
    <property type="entry name" value="Ig-like_fold"/>
</dbReference>
<dbReference type="PANTHER" id="PTHR46708">
    <property type="entry name" value="TENASCIN"/>
    <property type="match status" value="1"/>
</dbReference>
<dbReference type="InParanoid" id="A0A1S3IBF9"/>
<dbReference type="InterPro" id="IPR036116">
    <property type="entry name" value="FN3_sf"/>
</dbReference>
<accession>A0A1S3IBF9</accession>
<dbReference type="RefSeq" id="XP_013395595.1">
    <property type="nucleotide sequence ID" value="XM_013540141.1"/>
</dbReference>
<dbReference type="CDD" id="cd00063">
    <property type="entry name" value="FN3"/>
    <property type="match status" value="7"/>
</dbReference>
<dbReference type="InterPro" id="IPR050991">
    <property type="entry name" value="ECM_Regulatory_Proteins"/>
</dbReference>
<evidence type="ECO:0000259" key="3">
    <source>
        <dbReference type="PROSITE" id="PS50853"/>
    </source>
</evidence>
<feature type="domain" description="Fibronectin type-III" evidence="3">
    <location>
        <begin position="681"/>
        <end position="774"/>
    </location>
</feature>
<sequence>MISYRPPNPSIPTDFEQIWSEKNTKRQKNSFKLKWATPKEDIHHFEIICDIDGVGLNPVHVKGGRRTAEIIGLEAGTRYNCSISAVLRNGQISDRAKCIAYTAPGSPLNMVQTKASTNGLYLRWMPASGGQSSGGQSYVIRYRSIQETGTNKQDSDNAETQTIQLTQKSGSDKPAREESQVLLDNAEETASDSRYEKITTVQDKYNLENLVPGTNYEIRIFAIAHDYPSLPLELEQATKPGKPGEVTIEKTLFAELISLSWGESEGNVTGYEIEYGRDDNTTRQPLKSSASNCTIDNILPGVNYSYKVYAVSNGKRGDPSHFIAATDPEEVHDLTWDTSSNTLTWERPDGDVDSYDVTVQTGTDIKPYHTTTCSQTLQDVKKGEPYVFSVVAISNGKASKKVSKNQTIAPGTPEFEKEKTSVTSTSVTLHWTLPGGKVKQYALHHQPVDEDMNLVTRWWNKKTDTVKTRCKTLENLTPGIKYRFEVFAEVDGARDEKGDVIEVVTAPSKPVVNYEASTNSFKLSWNRINEPSVDKITVAYTQGDIRPQRQTIKDVSVTSWSINNLQPGTPYQAEVFFHCGDKASSCGLIDITTDPVPPETFYTTSVSTSTANIEWSKPNGQYDHMVVTFNDLTSKKTSEKQIKELKHRCTNLHPASWYRLSVVTVKGSKRSAIKSYDFCTAPLPPKDISINPQAHTANIQWGYPNKRRDDGIRFEIKYWEVDSNGCEKTVFSETLQTTLESLTPGSQYLVQVRAVFHGTKNEAFKGKSFITEPPSVTDVHVEGFTNYADVSWRPPVQGTVKGYDVAFWPADNPSAKRKTKVKAPADRGSIEGLKRGTKYIVVVKSVVEGLKNQGADEKAFYTVPSQPSMGNIDTSPVSITLKWSRKKDEPNVTEAIVTYWQPGSTQQTKRVSTRDPQQLLIYPLKPNTCIEGYVELVCGDKTSNKTHWSATTGMALKGMM</sequence>
<evidence type="ECO:0000256" key="1">
    <source>
        <dbReference type="ARBA" id="ARBA00022737"/>
    </source>
</evidence>
<dbReference type="GeneID" id="106162738"/>
<dbReference type="SUPFAM" id="SSF49265">
    <property type="entry name" value="Fibronectin type III"/>
    <property type="match status" value="6"/>
</dbReference>
<dbReference type="Proteomes" id="UP000085678">
    <property type="component" value="Unplaced"/>
</dbReference>
<protein>
    <submittedName>
        <fullName evidence="5">Fibronectin-like</fullName>
    </submittedName>
</protein>
<feature type="domain" description="Fibronectin type-III" evidence="3">
    <location>
        <begin position="775"/>
        <end position="865"/>
    </location>
</feature>
<feature type="compositionally biased region" description="Basic and acidic residues" evidence="2">
    <location>
        <begin position="170"/>
        <end position="179"/>
    </location>
</feature>
<dbReference type="OrthoDB" id="8609993at2759"/>
<reference evidence="5" key="1">
    <citation type="submission" date="2025-08" db="UniProtKB">
        <authorList>
            <consortium name="RefSeq"/>
        </authorList>
    </citation>
    <scope>IDENTIFICATION</scope>
    <source>
        <tissue evidence="5">Gonads</tissue>
    </source>
</reference>
<gene>
    <name evidence="5" type="primary">LOC106162738</name>
</gene>
<dbReference type="Pfam" id="PF00041">
    <property type="entry name" value="fn3"/>
    <property type="match status" value="9"/>
</dbReference>
<dbReference type="SMART" id="SM00060">
    <property type="entry name" value="FN3"/>
    <property type="match status" value="10"/>
</dbReference>
<keyword evidence="4" id="KW-1185">Reference proteome</keyword>
<dbReference type="Gene3D" id="2.60.40.10">
    <property type="entry name" value="Immunoglobulins"/>
    <property type="match status" value="10"/>
</dbReference>
<organism evidence="4 5">
    <name type="scientific">Lingula anatina</name>
    <name type="common">Brachiopod</name>
    <name type="synonym">Lingula unguis</name>
    <dbReference type="NCBI Taxonomy" id="7574"/>
    <lineage>
        <taxon>Eukaryota</taxon>
        <taxon>Metazoa</taxon>
        <taxon>Spiralia</taxon>
        <taxon>Lophotrochozoa</taxon>
        <taxon>Brachiopoda</taxon>
        <taxon>Linguliformea</taxon>
        <taxon>Lingulata</taxon>
        <taxon>Lingulida</taxon>
        <taxon>Linguloidea</taxon>
        <taxon>Lingulidae</taxon>
        <taxon>Lingula</taxon>
    </lineage>
</organism>
<name>A0A1S3IBF9_LINAN</name>
<evidence type="ECO:0000256" key="2">
    <source>
        <dbReference type="SAM" id="MobiDB-lite"/>
    </source>
</evidence>
<proteinExistence type="predicted"/>
<dbReference type="PROSITE" id="PS50853">
    <property type="entry name" value="FN3"/>
    <property type="match status" value="4"/>
</dbReference>
<dbReference type="AlphaFoldDB" id="A0A1S3IBF9"/>